<dbReference type="InterPro" id="IPR018465">
    <property type="entry name" value="Scm3/HJURP"/>
</dbReference>
<dbReference type="Proteomes" id="UP001378960">
    <property type="component" value="Unassembled WGS sequence"/>
</dbReference>
<evidence type="ECO:0000313" key="3">
    <source>
        <dbReference type="Proteomes" id="UP001378960"/>
    </source>
</evidence>
<reference evidence="2 3" key="1">
    <citation type="journal article" date="2023" name="Elife">
        <title>Identification of key yeast species and microbe-microbe interactions impacting larval growth of Drosophila in the wild.</title>
        <authorList>
            <person name="Mure A."/>
            <person name="Sugiura Y."/>
            <person name="Maeda R."/>
            <person name="Honda K."/>
            <person name="Sakurai N."/>
            <person name="Takahashi Y."/>
            <person name="Watada M."/>
            <person name="Katoh T."/>
            <person name="Gotoh A."/>
            <person name="Gotoh Y."/>
            <person name="Taniguchi I."/>
            <person name="Nakamura K."/>
            <person name="Hayashi T."/>
            <person name="Katayama T."/>
            <person name="Uemura T."/>
            <person name="Hattori Y."/>
        </authorList>
    </citation>
    <scope>NUCLEOTIDE SEQUENCE [LARGE SCALE GENOMIC DNA]</scope>
    <source>
        <strain evidence="2 3">PK-24</strain>
    </source>
</reference>
<dbReference type="Gene3D" id="1.10.20.10">
    <property type="entry name" value="Histone, subunit A"/>
    <property type="match status" value="1"/>
</dbReference>
<dbReference type="GO" id="GO:0046982">
    <property type="term" value="F:protein heterodimerization activity"/>
    <property type="evidence" value="ECO:0007669"/>
    <property type="project" value="InterPro"/>
</dbReference>
<keyword evidence="3" id="KW-1185">Reference proteome</keyword>
<dbReference type="Pfam" id="PF10384">
    <property type="entry name" value="Scm3"/>
    <property type="match status" value="1"/>
</dbReference>
<sequence length="186" mass="21177">MDLLARREEALQRARTVWKDLIEKYEHAGPSDVVDLRTGEVVIDRGHLRSLKNEGHTLVQSMIDNEKKPAEKQQPTKKVIPVITIDSPTKPNNVSGRPLTRSSVAGHDNLVLSPPLFKNHKQNKQSHITSSPRPVDDHEDSLNILSKNVRLNNPSKVRRYKKAISRISPRRSRIHSLLRKSKHVPN</sequence>
<dbReference type="AlphaFoldDB" id="A0AAV5QYI6"/>
<gene>
    <name evidence="2" type="ORF">DAPK24_007900</name>
</gene>
<proteinExistence type="predicted"/>
<protein>
    <submittedName>
        <fullName evidence="2">Uncharacterized protein</fullName>
    </submittedName>
</protein>
<accession>A0AAV5QYI6</accession>
<feature type="region of interest" description="Disordered" evidence="1">
    <location>
        <begin position="114"/>
        <end position="139"/>
    </location>
</feature>
<evidence type="ECO:0000313" key="2">
    <source>
        <dbReference type="EMBL" id="GMM44215.1"/>
    </source>
</evidence>
<dbReference type="GO" id="GO:0005634">
    <property type="term" value="C:nucleus"/>
    <property type="evidence" value="ECO:0007669"/>
    <property type="project" value="InterPro"/>
</dbReference>
<evidence type="ECO:0000256" key="1">
    <source>
        <dbReference type="SAM" id="MobiDB-lite"/>
    </source>
</evidence>
<comment type="caution">
    <text evidence="2">The sequence shown here is derived from an EMBL/GenBank/DDBJ whole genome shotgun (WGS) entry which is preliminary data.</text>
</comment>
<dbReference type="EMBL" id="BTGB01000001">
    <property type="protein sequence ID" value="GMM44215.1"/>
    <property type="molecule type" value="Genomic_DNA"/>
</dbReference>
<dbReference type="GO" id="GO:0042393">
    <property type="term" value="F:histone binding"/>
    <property type="evidence" value="ECO:0007669"/>
    <property type="project" value="InterPro"/>
</dbReference>
<dbReference type="InterPro" id="IPR009072">
    <property type="entry name" value="Histone-fold"/>
</dbReference>
<name>A0AAV5QYI6_PICKL</name>
<organism evidence="2 3">
    <name type="scientific">Pichia kluyveri</name>
    <name type="common">Yeast</name>
    <dbReference type="NCBI Taxonomy" id="36015"/>
    <lineage>
        <taxon>Eukaryota</taxon>
        <taxon>Fungi</taxon>
        <taxon>Dikarya</taxon>
        <taxon>Ascomycota</taxon>
        <taxon>Saccharomycotina</taxon>
        <taxon>Pichiomycetes</taxon>
        <taxon>Pichiales</taxon>
        <taxon>Pichiaceae</taxon>
        <taxon>Pichia</taxon>
    </lineage>
</organism>